<dbReference type="EMBL" id="FP565575">
    <property type="protein sequence ID" value="CBE68688.1"/>
    <property type="molecule type" value="Genomic_DNA"/>
</dbReference>
<proteinExistence type="inferred from homology"/>
<keyword evidence="8 14" id="KW-0658">Purine biosynthesis</keyword>
<evidence type="ECO:0000256" key="3">
    <source>
        <dbReference type="ARBA" id="ARBA00005174"/>
    </source>
</evidence>
<dbReference type="Pfam" id="PF01071">
    <property type="entry name" value="GARS_A"/>
    <property type="match status" value="1"/>
</dbReference>
<evidence type="ECO:0000256" key="8">
    <source>
        <dbReference type="ARBA" id="ARBA00022755"/>
    </source>
</evidence>
<evidence type="ECO:0000313" key="18">
    <source>
        <dbReference type="Proteomes" id="UP000006898"/>
    </source>
</evidence>
<dbReference type="GO" id="GO:0005524">
    <property type="term" value="F:ATP binding"/>
    <property type="evidence" value="ECO:0007669"/>
    <property type="project" value="UniProtKB-UniRule"/>
</dbReference>
<dbReference type="Proteomes" id="UP000006898">
    <property type="component" value="Chromosome"/>
</dbReference>
<comment type="cofactor">
    <cofactor evidence="1">
        <name>Mn(2+)</name>
        <dbReference type="ChEBI" id="CHEBI:29035"/>
    </cofactor>
</comment>
<evidence type="ECO:0000313" key="17">
    <source>
        <dbReference type="EMBL" id="CBE68688.1"/>
    </source>
</evidence>
<dbReference type="HOGENOM" id="CLU_027420_3_1_0"/>
<dbReference type="Gene3D" id="3.40.50.20">
    <property type="match status" value="1"/>
</dbReference>
<accession>D5MG07</accession>
<comment type="pathway">
    <text evidence="3 14">Purine metabolism; IMP biosynthesis via de novo pathway; N(1)-(5-phospho-D-ribosyl)glycinamide from 5-phospho-alpha-D-ribose 1-diphosphate: step 2/2.</text>
</comment>
<dbReference type="Gene3D" id="3.90.600.10">
    <property type="entry name" value="Phosphoribosylglycinamide synthetase, C-terminal domain"/>
    <property type="match status" value="1"/>
</dbReference>
<dbReference type="EC" id="6.3.4.13" evidence="4 14"/>
<evidence type="ECO:0000256" key="5">
    <source>
        <dbReference type="ARBA" id="ARBA00022598"/>
    </source>
</evidence>
<dbReference type="InterPro" id="IPR020562">
    <property type="entry name" value="PRibGlycinamide_synth_N"/>
</dbReference>
<dbReference type="eggNOG" id="COG0151">
    <property type="taxonomic scope" value="Bacteria"/>
</dbReference>
<dbReference type="InterPro" id="IPR011761">
    <property type="entry name" value="ATP-grasp"/>
</dbReference>
<protein>
    <recommendedName>
        <fullName evidence="4 14">Phosphoribosylamine--glycine ligase</fullName>
        <ecNumber evidence="4 14">6.3.4.13</ecNumber>
    </recommendedName>
    <alternativeName>
        <fullName evidence="14">GARS</fullName>
    </alternativeName>
    <alternativeName>
        <fullName evidence="12 14">Glycinamide ribonucleotide synthetase</fullName>
    </alternativeName>
    <alternativeName>
        <fullName evidence="13 14">Phosphoribosylglycinamide synthetase</fullName>
    </alternativeName>
</protein>
<keyword evidence="6" id="KW-0479">Metal-binding</keyword>
<dbReference type="SMART" id="SM01210">
    <property type="entry name" value="GARS_C"/>
    <property type="match status" value="1"/>
</dbReference>
<dbReference type="PANTHER" id="PTHR43472:SF1">
    <property type="entry name" value="PHOSPHORIBOSYLAMINE--GLYCINE LIGASE, CHLOROPLASTIC"/>
    <property type="match status" value="1"/>
</dbReference>
<feature type="domain" description="ATP-grasp" evidence="16">
    <location>
        <begin position="107"/>
        <end position="313"/>
    </location>
</feature>
<dbReference type="FunFam" id="3.30.1490.20:FF:000006">
    <property type="entry name" value="phosphoribosylamine--glycine ligase, chloroplastic-like"/>
    <property type="match status" value="1"/>
</dbReference>
<dbReference type="InterPro" id="IPR011054">
    <property type="entry name" value="Rudment_hybrid_motif"/>
</dbReference>
<evidence type="ECO:0000256" key="13">
    <source>
        <dbReference type="ARBA" id="ARBA00042864"/>
    </source>
</evidence>
<comment type="cofactor">
    <cofactor evidence="2">
        <name>Mg(2+)</name>
        <dbReference type="ChEBI" id="CHEBI:18420"/>
    </cofactor>
</comment>
<dbReference type="InterPro" id="IPR013815">
    <property type="entry name" value="ATP_grasp_subdomain_1"/>
</dbReference>
<dbReference type="SMART" id="SM01209">
    <property type="entry name" value="GARS_A"/>
    <property type="match status" value="1"/>
</dbReference>
<evidence type="ECO:0000256" key="10">
    <source>
        <dbReference type="ARBA" id="ARBA00023211"/>
    </source>
</evidence>
<dbReference type="SUPFAM" id="SSF56059">
    <property type="entry name" value="Glutathione synthetase ATP-binding domain-like"/>
    <property type="match status" value="1"/>
</dbReference>
<dbReference type="Gene3D" id="3.30.470.20">
    <property type="entry name" value="ATP-grasp fold, B domain"/>
    <property type="match status" value="1"/>
</dbReference>
<comment type="catalytic activity">
    <reaction evidence="14">
        <text>5-phospho-beta-D-ribosylamine + glycine + ATP = N(1)-(5-phospho-beta-D-ribosyl)glycinamide + ADP + phosphate + H(+)</text>
        <dbReference type="Rhea" id="RHEA:17453"/>
        <dbReference type="ChEBI" id="CHEBI:15378"/>
        <dbReference type="ChEBI" id="CHEBI:30616"/>
        <dbReference type="ChEBI" id="CHEBI:43474"/>
        <dbReference type="ChEBI" id="CHEBI:57305"/>
        <dbReference type="ChEBI" id="CHEBI:58681"/>
        <dbReference type="ChEBI" id="CHEBI:143788"/>
        <dbReference type="ChEBI" id="CHEBI:456216"/>
        <dbReference type="EC" id="6.3.4.13"/>
    </reaction>
</comment>
<keyword evidence="9 15" id="KW-0067">ATP-binding</keyword>
<dbReference type="InterPro" id="IPR020561">
    <property type="entry name" value="PRibGlycinamid_synth_ATP-grasp"/>
</dbReference>
<evidence type="ECO:0000256" key="1">
    <source>
        <dbReference type="ARBA" id="ARBA00001936"/>
    </source>
</evidence>
<reference evidence="17 18" key="1">
    <citation type="journal article" date="2010" name="Nature">
        <title>Nitrite-driven anaerobic methane oxidation by oxygenic bacteria.</title>
        <authorList>
            <person name="Ettwig K.F."/>
            <person name="Butler M.K."/>
            <person name="Le Paslier D."/>
            <person name="Pelletier E."/>
            <person name="Mangenot S."/>
            <person name="Kuypers M.M.M."/>
            <person name="Schreiber F."/>
            <person name="Dutilh B.E."/>
            <person name="Zedelius J."/>
            <person name="de Beer D."/>
            <person name="Gloerich J."/>
            <person name="Wessels H.J.C.T."/>
            <person name="van Allen T."/>
            <person name="Luesken F."/>
            <person name="Wu M."/>
            <person name="van de Pas-Schoonen K.T."/>
            <person name="Op den Camp H.J.M."/>
            <person name="Janssen-Megens E.M."/>
            <person name="Francoijs K-J."/>
            <person name="Stunnenberg H."/>
            <person name="Weissenbach J."/>
            <person name="Jetten M.S.M."/>
            <person name="Strous M."/>
        </authorList>
    </citation>
    <scope>NUCLEOTIDE SEQUENCE [LARGE SCALE GENOMIC DNA]</scope>
</reference>
<dbReference type="PROSITE" id="PS00184">
    <property type="entry name" value="GARS"/>
    <property type="match status" value="1"/>
</dbReference>
<dbReference type="GO" id="GO:0004637">
    <property type="term" value="F:phosphoribosylamine-glycine ligase activity"/>
    <property type="evidence" value="ECO:0007669"/>
    <property type="project" value="UniProtKB-UniRule"/>
</dbReference>
<dbReference type="KEGG" id="mox:DAMO_1630"/>
<dbReference type="PANTHER" id="PTHR43472">
    <property type="entry name" value="PHOSPHORIBOSYLAMINE--GLYCINE LIGASE"/>
    <property type="match status" value="1"/>
</dbReference>
<dbReference type="InterPro" id="IPR016185">
    <property type="entry name" value="PreATP-grasp_dom_sf"/>
</dbReference>
<evidence type="ECO:0000256" key="11">
    <source>
        <dbReference type="ARBA" id="ARBA00038345"/>
    </source>
</evidence>
<sequence length="425" mass="45886">MQILVIGSGGREHALVWKIAQSSKATKIWAAPGNAGMGNVAECVRISASDIRLLADFAERERIDLTVVGPELPLTLGIVDEFERRGLRIFGPRKDAAIVEGSKVFAKSFMKKHHIPTGFFQTFDRPDEAKRYIKEIGAPLVVKADGLAAGKGVIVCFELAEALDAVEKIMEERLFGDAGERIVVEEYLEGEEISFHALTDGDAVLPLASSQDHKRVFNDDQGPNTGGMGAYSPAPIITESMQKQIMDRIMIPAITGMATEGRPYKGVLYAGLMISTGGIKVLEFNARLGDPEAQALLLRMKSDLIPLLEAVVDGRLRDQTIDWKPDASVCVVMASKGYPGSYDQGTPIAGLEEADAEPGVMIFHAGTSRMHDQICTGGGRVLGITGLGRDIQGAIATTYRAVKKIHWEGVHYRTDIGGRALANVS</sequence>
<dbReference type="UniPathway" id="UPA00074">
    <property type="reaction ID" value="UER00125"/>
</dbReference>
<dbReference type="FunFam" id="3.40.50.20:FF:000006">
    <property type="entry name" value="Phosphoribosylamine--glycine ligase, chloroplastic"/>
    <property type="match status" value="1"/>
</dbReference>
<keyword evidence="5 14" id="KW-0436">Ligase</keyword>
<keyword evidence="7 15" id="KW-0547">Nucleotide-binding</keyword>
<dbReference type="Pfam" id="PF02844">
    <property type="entry name" value="GARS_N"/>
    <property type="match status" value="1"/>
</dbReference>
<dbReference type="NCBIfam" id="TIGR00877">
    <property type="entry name" value="purD"/>
    <property type="match status" value="1"/>
</dbReference>
<evidence type="ECO:0000256" key="14">
    <source>
        <dbReference type="HAMAP-Rule" id="MF_00138"/>
    </source>
</evidence>
<evidence type="ECO:0000256" key="9">
    <source>
        <dbReference type="ARBA" id="ARBA00022840"/>
    </source>
</evidence>
<dbReference type="InterPro" id="IPR037123">
    <property type="entry name" value="PRibGlycinamide_synth_C_sf"/>
</dbReference>
<dbReference type="FunFam" id="3.90.600.10:FF:000001">
    <property type="entry name" value="Trifunctional purine biosynthetic protein adenosine-3"/>
    <property type="match status" value="1"/>
</dbReference>
<evidence type="ECO:0000256" key="7">
    <source>
        <dbReference type="ARBA" id="ARBA00022741"/>
    </source>
</evidence>
<dbReference type="Gene3D" id="3.30.1490.20">
    <property type="entry name" value="ATP-grasp fold, A domain"/>
    <property type="match status" value="1"/>
</dbReference>
<dbReference type="AlphaFoldDB" id="D5MG07"/>
<dbReference type="InterPro" id="IPR020560">
    <property type="entry name" value="PRibGlycinamide_synth_C-dom"/>
</dbReference>
<gene>
    <name evidence="14 17" type="primary">purD</name>
    <name evidence="17" type="ORF">DAMO_1630</name>
</gene>
<organism evidence="17 18">
    <name type="scientific">Methylomirabilis oxygeniifera</name>
    <dbReference type="NCBI Taxonomy" id="671143"/>
    <lineage>
        <taxon>Bacteria</taxon>
        <taxon>Candidatus Methylomirabilota</taxon>
        <taxon>Candidatus Methylomirabilia</taxon>
        <taxon>Candidatus Methylomirabilales</taxon>
        <taxon>Candidatus Methylomirabilaceae</taxon>
        <taxon>Candidatus Methylomirabilis</taxon>
    </lineage>
</organism>
<dbReference type="Pfam" id="PF02843">
    <property type="entry name" value="GARS_C"/>
    <property type="match status" value="1"/>
</dbReference>
<dbReference type="SUPFAM" id="SSF51246">
    <property type="entry name" value="Rudiment single hybrid motif"/>
    <property type="match status" value="1"/>
</dbReference>
<dbReference type="HAMAP" id="MF_00138">
    <property type="entry name" value="GARS"/>
    <property type="match status" value="1"/>
</dbReference>
<evidence type="ECO:0000259" key="16">
    <source>
        <dbReference type="PROSITE" id="PS50975"/>
    </source>
</evidence>
<comment type="similarity">
    <text evidence="11 14">Belongs to the GARS family.</text>
</comment>
<dbReference type="InterPro" id="IPR000115">
    <property type="entry name" value="PRibGlycinamide_synth"/>
</dbReference>
<evidence type="ECO:0000256" key="4">
    <source>
        <dbReference type="ARBA" id="ARBA00013255"/>
    </source>
</evidence>
<dbReference type="PROSITE" id="PS50975">
    <property type="entry name" value="ATP_GRASP"/>
    <property type="match status" value="1"/>
</dbReference>
<evidence type="ECO:0000256" key="15">
    <source>
        <dbReference type="PROSITE-ProRule" id="PRU00409"/>
    </source>
</evidence>
<dbReference type="InterPro" id="IPR020559">
    <property type="entry name" value="PRibGlycinamide_synth_CS"/>
</dbReference>
<evidence type="ECO:0000256" key="6">
    <source>
        <dbReference type="ARBA" id="ARBA00022723"/>
    </source>
</evidence>
<evidence type="ECO:0000256" key="2">
    <source>
        <dbReference type="ARBA" id="ARBA00001946"/>
    </source>
</evidence>
<dbReference type="PATRIC" id="fig|671143.5.peg.1434"/>
<dbReference type="GO" id="GO:0009113">
    <property type="term" value="P:purine nucleobase biosynthetic process"/>
    <property type="evidence" value="ECO:0007669"/>
    <property type="project" value="InterPro"/>
</dbReference>
<dbReference type="GO" id="GO:0006189">
    <property type="term" value="P:'de novo' IMP biosynthetic process"/>
    <property type="evidence" value="ECO:0007669"/>
    <property type="project" value="UniProtKB-UniRule"/>
</dbReference>
<evidence type="ECO:0000256" key="12">
    <source>
        <dbReference type="ARBA" id="ARBA00042242"/>
    </source>
</evidence>
<dbReference type="GO" id="GO:0046872">
    <property type="term" value="F:metal ion binding"/>
    <property type="evidence" value="ECO:0007669"/>
    <property type="project" value="UniProtKB-KW"/>
</dbReference>
<keyword evidence="10" id="KW-0464">Manganese</keyword>
<dbReference type="SUPFAM" id="SSF52440">
    <property type="entry name" value="PreATP-grasp domain"/>
    <property type="match status" value="1"/>
</dbReference>
<dbReference type="STRING" id="671143.DAMO_1630"/>
<name>D5MG07_METO1</name>